<proteinExistence type="predicted"/>
<gene>
    <name evidence="1" type="ORF">J1C56_16095</name>
</gene>
<dbReference type="AlphaFoldDB" id="A0A9X1AC46"/>
<keyword evidence="2" id="KW-1185">Reference proteome</keyword>
<reference evidence="1" key="1">
    <citation type="journal article" date="2021" name="Microorganisms">
        <title>Phylogenomic Reconstruction and Metabolic Potential of the Genus Aminobacter.</title>
        <authorList>
            <person name="Artuso I."/>
            <person name="Turrini P."/>
            <person name="Pirolo M."/>
            <person name="Lugli G.A."/>
            <person name="Ventura M."/>
            <person name="Visca P."/>
        </authorList>
    </citation>
    <scope>NUCLEOTIDE SEQUENCE</scope>
    <source>
        <strain evidence="1">LMG 26462</strain>
    </source>
</reference>
<protein>
    <recommendedName>
        <fullName evidence="3">ApeA N-terminal domain-containing protein</fullName>
    </recommendedName>
</protein>
<evidence type="ECO:0000313" key="2">
    <source>
        <dbReference type="Proteomes" id="UP001138921"/>
    </source>
</evidence>
<dbReference type="RefSeq" id="WP_214391060.1">
    <property type="nucleotide sequence ID" value="NZ_JAFLWW010000004.1"/>
</dbReference>
<reference evidence="1" key="2">
    <citation type="submission" date="2021-03" db="EMBL/GenBank/DDBJ databases">
        <authorList>
            <person name="Artuso I."/>
            <person name="Turrini P."/>
            <person name="Pirolo M."/>
            <person name="Lugli G.A."/>
            <person name="Ventura M."/>
            <person name="Visca P."/>
        </authorList>
    </citation>
    <scope>NUCLEOTIDE SEQUENCE</scope>
    <source>
        <strain evidence="1">LMG 26462</strain>
    </source>
</reference>
<name>A0A9X1AC46_9HYPH</name>
<dbReference type="Proteomes" id="UP001138921">
    <property type="component" value="Unassembled WGS sequence"/>
</dbReference>
<sequence length="459" mass="52109">MPDIEKGKPVHCIEDVTGKQLAGSLLLSDDVIRTDLYSYHELVHVDAEAPIYLIAETGHVVSLHSSVDRGSGTRHSHDRAIYHQSLIANIAVIGYDRWTLSDKVKKVCFTVKHSMELLHNRDKVETLGSTRYPKVEDLRLFEDAADDMRLRASYGARYGMDFDAPKELWPSFEIEFDEPQNIHDYIRHVSNYVHFLSFCLGAKLKPGNIRIDRISRAETMAAIEADSYRGDYEVHYVWPEEEIASGELWVGGSPVRAWNDEELAALRACLVIWMVRADEWKKSYAMMMMSLSLRNVISAERLINACRWFEEIPIAQAQSVLPTHHVDAIAVTAAQKAQELGHSPKIQDRIAGAIRRLKAESSEEQFKRLVAMVEQKLGIGIMPENTVAHLKRAIQFRGKAAHGHFDPESDEEFRAFSKSTQAMEALCYLLTALNLPMSAEGTKRVRNHPLVQNYHLAYE</sequence>
<comment type="caution">
    <text evidence="1">The sequence shown here is derived from an EMBL/GenBank/DDBJ whole genome shotgun (WGS) entry which is preliminary data.</text>
</comment>
<organism evidence="1 2">
    <name type="scientific">Aminobacter anthyllidis</name>
    <dbReference type="NCBI Taxonomy" id="1035067"/>
    <lineage>
        <taxon>Bacteria</taxon>
        <taxon>Pseudomonadati</taxon>
        <taxon>Pseudomonadota</taxon>
        <taxon>Alphaproteobacteria</taxon>
        <taxon>Hyphomicrobiales</taxon>
        <taxon>Phyllobacteriaceae</taxon>
        <taxon>Aminobacter</taxon>
    </lineage>
</organism>
<accession>A0A9X1AC46</accession>
<evidence type="ECO:0000313" key="1">
    <source>
        <dbReference type="EMBL" id="MBT1157118.1"/>
    </source>
</evidence>
<evidence type="ECO:0008006" key="3">
    <source>
        <dbReference type="Google" id="ProtNLM"/>
    </source>
</evidence>
<dbReference type="EMBL" id="JAFLWW010000004">
    <property type="protein sequence ID" value="MBT1157118.1"/>
    <property type="molecule type" value="Genomic_DNA"/>
</dbReference>